<evidence type="ECO:0000256" key="10">
    <source>
        <dbReference type="ARBA" id="ARBA00023242"/>
    </source>
</evidence>
<dbReference type="InterPro" id="IPR051547">
    <property type="entry name" value="TDP2-like"/>
</dbReference>
<evidence type="ECO:0000256" key="8">
    <source>
        <dbReference type="ARBA" id="ARBA00022842"/>
    </source>
</evidence>
<keyword evidence="10" id="KW-0539">Nucleus</keyword>
<dbReference type="InterPro" id="IPR036691">
    <property type="entry name" value="Endo/exonu/phosph_ase_sf"/>
</dbReference>
<evidence type="ECO:0000256" key="6">
    <source>
        <dbReference type="ARBA" id="ARBA00022763"/>
    </source>
</evidence>
<dbReference type="Proteomes" id="UP001562357">
    <property type="component" value="Unassembled WGS sequence"/>
</dbReference>
<evidence type="ECO:0000256" key="3">
    <source>
        <dbReference type="ARBA" id="ARBA00004322"/>
    </source>
</evidence>
<keyword evidence="5" id="KW-0479">Metal-binding</keyword>
<evidence type="ECO:0000313" key="13">
    <source>
        <dbReference type="EMBL" id="GAB0136206.1"/>
    </source>
</evidence>
<evidence type="ECO:0000256" key="5">
    <source>
        <dbReference type="ARBA" id="ARBA00022723"/>
    </source>
</evidence>
<dbReference type="PANTHER" id="PTHR15822:SF4">
    <property type="entry name" value="TYROSYL-DNA PHOSPHODIESTERASE 2"/>
    <property type="match status" value="1"/>
</dbReference>
<organism evidence="13 14">
    <name type="scientific">Epichloe bromicola</name>
    <dbReference type="NCBI Taxonomy" id="79588"/>
    <lineage>
        <taxon>Eukaryota</taxon>
        <taxon>Fungi</taxon>
        <taxon>Dikarya</taxon>
        <taxon>Ascomycota</taxon>
        <taxon>Pezizomycotina</taxon>
        <taxon>Sordariomycetes</taxon>
        <taxon>Hypocreomycetidae</taxon>
        <taxon>Hypocreales</taxon>
        <taxon>Clavicipitaceae</taxon>
        <taxon>Epichloe</taxon>
    </lineage>
</organism>
<dbReference type="PANTHER" id="PTHR15822">
    <property type="entry name" value="TRAF AND TNF RECEPTOR-ASSOCIATED PROTEIN"/>
    <property type="match status" value="1"/>
</dbReference>
<accession>A0ABQ0CRZ5</accession>
<keyword evidence="4" id="KW-0540">Nuclease</keyword>
<keyword evidence="9" id="KW-0234">DNA repair</keyword>
<keyword evidence="7" id="KW-0378">Hydrolase</keyword>
<feature type="domain" description="Endonuclease/exonuclease/phosphatase" evidence="12">
    <location>
        <begin position="76"/>
        <end position="284"/>
    </location>
</feature>
<comment type="caution">
    <text evidence="13">The sequence shown here is derived from an EMBL/GenBank/DDBJ whole genome shotgun (WGS) entry which is preliminary data.</text>
</comment>
<reference evidence="14" key="1">
    <citation type="submission" date="2024-06" db="EMBL/GenBank/DDBJ databases">
        <title>Draft Genome Sequences of Epichloe bromicola Strains Isolated from Elymus ciliaris.</title>
        <authorList>
            <consortium name="Epichloe bromicola genome sequencing consortium"/>
            <person name="Miura A."/>
            <person name="Imano S."/>
            <person name="Ashida A."/>
            <person name="Sato I."/>
            <person name="Chiba S."/>
            <person name="Tanaka A."/>
            <person name="Camagna M."/>
            <person name="Takemoto D."/>
        </authorList>
    </citation>
    <scope>NUCLEOTIDE SEQUENCE [LARGE SCALE GENOMIC DNA]</scope>
    <source>
        <strain evidence="14">DP</strain>
    </source>
</reference>
<protein>
    <recommendedName>
        <fullName evidence="12">Endonuclease/exonuclease/phosphatase domain-containing protein</fullName>
    </recommendedName>
</protein>
<dbReference type="Gene3D" id="3.60.10.10">
    <property type="entry name" value="Endonuclease/exonuclease/phosphatase"/>
    <property type="match status" value="1"/>
</dbReference>
<keyword evidence="6" id="KW-0227">DNA damage</keyword>
<dbReference type="CDD" id="cd09080">
    <property type="entry name" value="TDP2"/>
    <property type="match status" value="1"/>
</dbReference>
<dbReference type="SUPFAM" id="SSF56219">
    <property type="entry name" value="DNase I-like"/>
    <property type="match status" value="1"/>
</dbReference>
<comment type="subcellular location">
    <subcellularLocation>
        <location evidence="3">Nucleus</location>
        <location evidence="3">PML body</location>
    </subcellularLocation>
</comment>
<dbReference type="InterPro" id="IPR005135">
    <property type="entry name" value="Endo/exonuclease/phosphatase"/>
</dbReference>
<keyword evidence="8" id="KW-0460">Magnesium</keyword>
<feature type="region of interest" description="Disordered" evidence="11">
    <location>
        <begin position="321"/>
        <end position="354"/>
    </location>
</feature>
<evidence type="ECO:0000256" key="11">
    <source>
        <dbReference type="SAM" id="MobiDB-lite"/>
    </source>
</evidence>
<dbReference type="EMBL" id="BAAFGZ010000177">
    <property type="protein sequence ID" value="GAB0136206.1"/>
    <property type="molecule type" value="Genomic_DNA"/>
</dbReference>
<sequence>MAFLNYFRNQYLSWSQNTPLPANLDNVSPKFQSWHQFDPSDEKWTPVHVTNTHIDSTRREREDQNGSTLDSKFFLVTWNVDSSSALPVKRMSAIVSNVANLTPTIDILFFQEVSRQALQHLLADPYIREFWYSSEADDANWQGQSFASMTLLSRRRFDHGDGPSATAAKLGPLWRLKYSSRFGRDALCCDILVPSRAQSSLSGNNFVYARVRLINVHLDSLPIKPSKRPRQISTVASLLRCANRGLVAGDFNPVLPEDDTLVADNHLVDAWLELREDESGFTWGVDGQQPFPPARLEKVALLGLRPHSMDLMHPEKIKLRLQEPEEGPVPGNDSIVSDESRKTQEDGQAVPWSDHSGLKCSFALVCD</sequence>
<evidence type="ECO:0000313" key="14">
    <source>
        <dbReference type="Proteomes" id="UP001562357"/>
    </source>
</evidence>
<evidence type="ECO:0000256" key="1">
    <source>
        <dbReference type="ARBA" id="ARBA00001936"/>
    </source>
</evidence>
<dbReference type="Pfam" id="PF03372">
    <property type="entry name" value="Exo_endo_phos"/>
    <property type="match status" value="1"/>
</dbReference>
<evidence type="ECO:0000256" key="7">
    <source>
        <dbReference type="ARBA" id="ARBA00022801"/>
    </source>
</evidence>
<gene>
    <name evidence="13" type="primary">g4518</name>
    <name evidence="13" type="ORF">EsDP_00004518</name>
</gene>
<evidence type="ECO:0000256" key="9">
    <source>
        <dbReference type="ARBA" id="ARBA00023204"/>
    </source>
</evidence>
<comment type="cofactor">
    <cofactor evidence="2">
        <name>Mg(2+)</name>
        <dbReference type="ChEBI" id="CHEBI:18420"/>
    </cofactor>
</comment>
<name>A0ABQ0CRZ5_9HYPO</name>
<keyword evidence="14" id="KW-1185">Reference proteome</keyword>
<evidence type="ECO:0000256" key="2">
    <source>
        <dbReference type="ARBA" id="ARBA00001946"/>
    </source>
</evidence>
<evidence type="ECO:0000256" key="4">
    <source>
        <dbReference type="ARBA" id="ARBA00022722"/>
    </source>
</evidence>
<proteinExistence type="predicted"/>
<evidence type="ECO:0000259" key="12">
    <source>
        <dbReference type="Pfam" id="PF03372"/>
    </source>
</evidence>
<comment type="cofactor">
    <cofactor evidence="1">
        <name>Mn(2+)</name>
        <dbReference type="ChEBI" id="CHEBI:29035"/>
    </cofactor>
</comment>